<dbReference type="Proteomes" id="UP000033115">
    <property type="component" value="Chromosome"/>
</dbReference>
<accession>A0A0E3JQT7</accession>
<name>A0A0E3JQT7_CLOSL</name>
<sequence length="131" mass="15497">MSRITDIQKNLKLNGKKKSYFVRWYVDSDKSKESFNREIRTLCDCEYEHAMSEWIYDIDVQEAIKEYLKALRSIKMLNIYNSMYDKAIKKGDVNSAKWCEQFFKSDFFESGEDEINNYLEGINIPGLSGDK</sequence>
<dbReference type="HOGENOM" id="CLU_153730_0_0_9"/>
<reference evidence="1 2" key="1">
    <citation type="journal article" date="2015" name="J. Biotechnol.">
        <title>Complete genome sequence of a malodorant-producing acetogen, Clostridium scatologenes ATCC 25775(T).</title>
        <authorList>
            <person name="Zhu Z."/>
            <person name="Guo T."/>
            <person name="Zheng H."/>
            <person name="Song T."/>
            <person name="Ouyang P."/>
            <person name="Xie J."/>
        </authorList>
    </citation>
    <scope>NUCLEOTIDE SEQUENCE [LARGE SCALE GENOMIC DNA]</scope>
    <source>
        <strain evidence="1 2">ATCC 25775</strain>
    </source>
</reference>
<evidence type="ECO:0000313" key="2">
    <source>
        <dbReference type="Proteomes" id="UP000033115"/>
    </source>
</evidence>
<evidence type="ECO:0000313" key="1">
    <source>
        <dbReference type="EMBL" id="AKA71217.1"/>
    </source>
</evidence>
<organism evidence="1 2">
    <name type="scientific">Clostridium scatologenes</name>
    <dbReference type="NCBI Taxonomy" id="1548"/>
    <lineage>
        <taxon>Bacteria</taxon>
        <taxon>Bacillati</taxon>
        <taxon>Bacillota</taxon>
        <taxon>Clostridia</taxon>
        <taxon>Eubacteriales</taxon>
        <taxon>Clostridiaceae</taxon>
        <taxon>Clostridium</taxon>
    </lineage>
</organism>
<dbReference type="RefSeq" id="WP_029162325.1">
    <property type="nucleotide sequence ID" value="NZ_CP009933.1"/>
</dbReference>
<protein>
    <submittedName>
        <fullName evidence="1">Uncharacterized protein</fullName>
    </submittedName>
</protein>
<dbReference type="KEGG" id="csq:CSCA_4092"/>
<gene>
    <name evidence="1" type="ORF">CSCA_4092</name>
</gene>
<proteinExistence type="predicted"/>
<dbReference type="EMBL" id="CP009933">
    <property type="protein sequence ID" value="AKA71217.1"/>
    <property type="molecule type" value="Genomic_DNA"/>
</dbReference>
<keyword evidence="2" id="KW-1185">Reference proteome</keyword>
<dbReference type="STRING" id="1548.CSCA_4092"/>
<dbReference type="AlphaFoldDB" id="A0A0E3JQT7"/>